<reference evidence="2" key="1">
    <citation type="submission" date="2023-07" db="EMBL/GenBank/DDBJ databases">
        <title>Verminephrobacter genomes.</title>
        <authorList>
            <person name="Lund M.B."/>
        </authorList>
    </citation>
    <scope>NUCLEOTIDE SEQUENCE [LARGE SCALE GENOMIC DNA]</scope>
    <source>
        <strain evidence="2">AtM5-05</strain>
    </source>
</reference>
<evidence type="ECO:0000313" key="1">
    <source>
        <dbReference type="EMBL" id="MCW5323212.1"/>
    </source>
</evidence>
<organism evidence="1 2">
    <name type="scientific">Verminephrobacter aporrectodeae subsp. tuberculatae</name>
    <dbReference type="NCBI Taxonomy" id="1110392"/>
    <lineage>
        <taxon>Bacteria</taxon>
        <taxon>Pseudomonadati</taxon>
        <taxon>Pseudomonadota</taxon>
        <taxon>Betaproteobacteria</taxon>
        <taxon>Burkholderiales</taxon>
        <taxon>Comamonadaceae</taxon>
        <taxon>Verminephrobacter</taxon>
    </lineage>
</organism>
<proteinExistence type="predicted"/>
<comment type="caution">
    <text evidence="1">The sequence shown here is derived from an EMBL/GenBank/DDBJ whole genome shotgun (WGS) entry which is preliminary data.</text>
</comment>
<name>A0ABT3KZ14_9BURK</name>
<protein>
    <submittedName>
        <fullName evidence="1">Uncharacterized protein</fullName>
    </submittedName>
</protein>
<dbReference type="EMBL" id="QZCW01000004">
    <property type="protein sequence ID" value="MCW5323212.1"/>
    <property type="molecule type" value="Genomic_DNA"/>
</dbReference>
<sequence length="309" mass="34790">MASWQDTLCWCAICIPSSHEAPTPKSNMSYFHMLSHSVSAVNEDVVGFSRDEGWVLDGATSISGRRRETSEGLETDASWFVREFSKGLSHRSLEPHLQRWATSELQKLEADGPLNWENWSHTDVPSASFAHVTLKPGSSTFLNLGDCKIIYQVDGGPISFFGSSEVHKFDHALLGEYLKVRKAEPGMTHQQAWKHLVPTIRANRQRMNTSDGYWILSPDGKGLPYMQRKEVPFSSEMRAILLTDGLYRLVDTYFSMDAETFFSRAFEPAGLSILVQELRSLEDADPNAELYPRVKLQDDASALLVSNRI</sequence>
<dbReference type="Proteomes" id="UP001208935">
    <property type="component" value="Unassembled WGS sequence"/>
</dbReference>
<gene>
    <name evidence="1" type="ORF">D5039_19340</name>
</gene>
<evidence type="ECO:0000313" key="2">
    <source>
        <dbReference type="Proteomes" id="UP001208935"/>
    </source>
</evidence>
<keyword evidence="2" id="KW-1185">Reference proteome</keyword>
<accession>A0ABT3KZ14</accession>